<dbReference type="RefSeq" id="WP_184992387.1">
    <property type="nucleotide sequence ID" value="NZ_BOMK01000001.1"/>
</dbReference>
<reference evidence="2 3" key="1">
    <citation type="submission" date="2020-08" db="EMBL/GenBank/DDBJ databases">
        <title>Sequencing the genomes of 1000 actinobacteria strains.</title>
        <authorList>
            <person name="Klenk H.-P."/>
        </authorList>
    </citation>
    <scope>NUCLEOTIDE SEQUENCE [LARGE SCALE GENOMIC DNA]</scope>
    <source>
        <strain evidence="2 3">DSM 43149</strain>
    </source>
</reference>
<organism evidence="2 3">
    <name type="scientific">Actinoplanes digitatis</name>
    <dbReference type="NCBI Taxonomy" id="1868"/>
    <lineage>
        <taxon>Bacteria</taxon>
        <taxon>Bacillati</taxon>
        <taxon>Actinomycetota</taxon>
        <taxon>Actinomycetes</taxon>
        <taxon>Micromonosporales</taxon>
        <taxon>Micromonosporaceae</taxon>
        <taxon>Actinoplanes</taxon>
    </lineage>
</organism>
<proteinExistence type="predicted"/>
<feature type="region of interest" description="Disordered" evidence="1">
    <location>
        <begin position="44"/>
        <end position="66"/>
    </location>
</feature>
<comment type="caution">
    <text evidence="2">The sequence shown here is derived from an EMBL/GenBank/DDBJ whole genome shotgun (WGS) entry which is preliminary data.</text>
</comment>
<gene>
    <name evidence="2" type="ORF">BJ971_002320</name>
</gene>
<dbReference type="AlphaFoldDB" id="A0A7W7MPV1"/>
<keyword evidence="3" id="KW-1185">Reference proteome</keyword>
<evidence type="ECO:0000313" key="2">
    <source>
        <dbReference type="EMBL" id="MBB4761764.1"/>
    </source>
</evidence>
<name>A0A7W7MPV1_9ACTN</name>
<protein>
    <submittedName>
        <fullName evidence="2">Uncharacterized protein</fullName>
    </submittedName>
</protein>
<dbReference type="EMBL" id="JACHNH010000001">
    <property type="protein sequence ID" value="MBB4761764.1"/>
    <property type="molecule type" value="Genomic_DNA"/>
</dbReference>
<evidence type="ECO:0000256" key="1">
    <source>
        <dbReference type="SAM" id="MobiDB-lite"/>
    </source>
</evidence>
<evidence type="ECO:0000313" key="3">
    <source>
        <dbReference type="Proteomes" id="UP000578112"/>
    </source>
</evidence>
<dbReference type="Proteomes" id="UP000578112">
    <property type="component" value="Unassembled WGS sequence"/>
</dbReference>
<sequence>MFAGSTPILVHNRDVDPDLTLYRFGKGPETVEGLAADAARAAANDSPFPHGVSTSSHLPSRMKESGDYRTAKVSELEEAGFRVEQTGNRKAHHTIHLPQPVTLDHADALNGVLKGCDL</sequence>
<accession>A0A7W7MPV1</accession>